<reference evidence="2" key="1">
    <citation type="submission" date="2017-02" db="UniProtKB">
        <authorList>
            <consortium name="WormBaseParasite"/>
        </authorList>
    </citation>
    <scope>IDENTIFICATION</scope>
</reference>
<sequence length="63" mass="7148">MVRNYERCVSAHNDTLNSAAIRVVASPNWIRDWLTTTIFPASCEQEAKMSWPGKNTEVTSDTF</sequence>
<dbReference type="WBParaSite" id="ALUE_0001586301-mRNA-1">
    <property type="protein sequence ID" value="ALUE_0001586301-mRNA-1"/>
    <property type="gene ID" value="ALUE_0001586301"/>
</dbReference>
<evidence type="ECO:0000313" key="2">
    <source>
        <dbReference type="WBParaSite" id="ALUE_0001586301-mRNA-1"/>
    </source>
</evidence>
<dbReference type="Proteomes" id="UP000036681">
    <property type="component" value="Unplaced"/>
</dbReference>
<proteinExistence type="predicted"/>
<protein>
    <submittedName>
        <fullName evidence="2">Transposase</fullName>
    </submittedName>
</protein>
<keyword evidence="1" id="KW-1185">Reference proteome</keyword>
<name>A0A0M3ID18_ASCLU</name>
<dbReference type="AlphaFoldDB" id="A0A0M3ID18"/>
<evidence type="ECO:0000313" key="1">
    <source>
        <dbReference type="Proteomes" id="UP000036681"/>
    </source>
</evidence>
<accession>A0A0M3ID18</accession>
<organism evidence="1 2">
    <name type="scientific">Ascaris lumbricoides</name>
    <name type="common">Giant roundworm</name>
    <dbReference type="NCBI Taxonomy" id="6252"/>
    <lineage>
        <taxon>Eukaryota</taxon>
        <taxon>Metazoa</taxon>
        <taxon>Ecdysozoa</taxon>
        <taxon>Nematoda</taxon>
        <taxon>Chromadorea</taxon>
        <taxon>Rhabditida</taxon>
        <taxon>Spirurina</taxon>
        <taxon>Ascaridomorpha</taxon>
        <taxon>Ascaridoidea</taxon>
        <taxon>Ascarididae</taxon>
        <taxon>Ascaris</taxon>
    </lineage>
</organism>